<gene>
    <name evidence="3" type="ORF">Y956_00609</name>
</gene>
<evidence type="ECO:0000313" key="3">
    <source>
        <dbReference type="EMBL" id="KFQ99878.1"/>
    </source>
</evidence>
<dbReference type="PROSITE" id="PS51375">
    <property type="entry name" value="PPR"/>
    <property type="match status" value="3"/>
</dbReference>
<protein>
    <recommendedName>
        <fullName evidence="5">PTCD1 protein</fullName>
    </recommendedName>
</protein>
<dbReference type="GO" id="GO:0005759">
    <property type="term" value="C:mitochondrial matrix"/>
    <property type="evidence" value="ECO:0007669"/>
    <property type="project" value="TreeGrafter"/>
</dbReference>
<feature type="non-terminal residue" evidence="3">
    <location>
        <position position="620"/>
    </location>
</feature>
<feature type="compositionally biased region" description="Basic and acidic residues" evidence="2">
    <location>
        <begin position="274"/>
        <end position="286"/>
    </location>
</feature>
<dbReference type="InterPro" id="IPR011990">
    <property type="entry name" value="TPR-like_helical_dom_sf"/>
</dbReference>
<dbReference type="PANTHER" id="PTHR24014:SF6">
    <property type="entry name" value="PENTATRICOPEPTIDE REPEAT-CONTAINING PROTEIN 1, MITOCHONDRIAL"/>
    <property type="match status" value="1"/>
</dbReference>
<feature type="repeat" description="PPR" evidence="1">
    <location>
        <begin position="85"/>
        <end position="119"/>
    </location>
</feature>
<dbReference type="GO" id="GO:0042780">
    <property type="term" value="P:tRNA 3'-end processing"/>
    <property type="evidence" value="ECO:0007669"/>
    <property type="project" value="TreeGrafter"/>
</dbReference>
<feature type="repeat" description="PPR" evidence="1">
    <location>
        <begin position="449"/>
        <end position="483"/>
    </location>
</feature>
<dbReference type="FunFam" id="1.25.40.10:FF:001927">
    <property type="entry name" value="Pentatricopeptide repeat domain 1"/>
    <property type="match status" value="1"/>
</dbReference>
<accession>A0A091V9V2</accession>
<dbReference type="Gene3D" id="1.25.40.10">
    <property type="entry name" value="Tetratricopeptide repeat domain"/>
    <property type="match status" value="2"/>
</dbReference>
<reference evidence="3 4" key="1">
    <citation type="submission" date="2014-04" db="EMBL/GenBank/DDBJ databases">
        <title>Genome evolution of avian class.</title>
        <authorList>
            <person name="Zhang G."/>
            <person name="Li C."/>
        </authorList>
    </citation>
    <scope>NUCLEOTIDE SEQUENCE [LARGE SCALE GENOMIC DNA]</scope>
    <source>
        <strain evidence="3">BGI_Y956</strain>
    </source>
</reference>
<feature type="non-terminal residue" evidence="3">
    <location>
        <position position="1"/>
    </location>
</feature>
<dbReference type="Pfam" id="PF13041">
    <property type="entry name" value="PPR_2"/>
    <property type="match status" value="1"/>
</dbReference>
<evidence type="ECO:0000256" key="2">
    <source>
        <dbReference type="SAM" id="MobiDB-lite"/>
    </source>
</evidence>
<dbReference type="GO" id="GO:0000049">
    <property type="term" value="F:tRNA binding"/>
    <property type="evidence" value="ECO:0007669"/>
    <property type="project" value="TreeGrafter"/>
</dbReference>
<keyword evidence="4" id="KW-1185">Reference proteome</keyword>
<dbReference type="AlphaFoldDB" id="A0A091V9V2"/>
<dbReference type="FunFam" id="1.25.40.10:FF:000255">
    <property type="entry name" value="Pentatricopeptide repeat-containing protein 1, mitochondrial"/>
    <property type="match status" value="1"/>
</dbReference>
<feature type="repeat" description="PPR" evidence="1">
    <location>
        <begin position="159"/>
        <end position="193"/>
    </location>
</feature>
<organism evidence="3 4">
    <name type="scientific">Nipponia nippon</name>
    <name type="common">Crested ibis</name>
    <name type="synonym">Ibis nippon</name>
    <dbReference type="NCBI Taxonomy" id="128390"/>
    <lineage>
        <taxon>Eukaryota</taxon>
        <taxon>Metazoa</taxon>
        <taxon>Chordata</taxon>
        <taxon>Craniata</taxon>
        <taxon>Vertebrata</taxon>
        <taxon>Euteleostomi</taxon>
        <taxon>Archelosauria</taxon>
        <taxon>Archosauria</taxon>
        <taxon>Dinosauria</taxon>
        <taxon>Saurischia</taxon>
        <taxon>Theropoda</taxon>
        <taxon>Coelurosauria</taxon>
        <taxon>Aves</taxon>
        <taxon>Neognathae</taxon>
        <taxon>Neoaves</taxon>
        <taxon>Aequornithes</taxon>
        <taxon>Pelecaniformes</taxon>
        <taxon>Threskiornithidae</taxon>
        <taxon>Nipponia</taxon>
    </lineage>
</organism>
<dbReference type="Proteomes" id="UP000053283">
    <property type="component" value="Unassembled WGS sequence"/>
</dbReference>
<dbReference type="eggNOG" id="KOG4197">
    <property type="taxonomic scope" value="Eukaryota"/>
</dbReference>
<dbReference type="Pfam" id="PF13812">
    <property type="entry name" value="PPR_3"/>
    <property type="match status" value="3"/>
</dbReference>
<dbReference type="NCBIfam" id="TIGR00756">
    <property type="entry name" value="PPR"/>
    <property type="match status" value="1"/>
</dbReference>
<dbReference type="PANTHER" id="PTHR24014">
    <property type="entry name" value="2-OXOGLUTARATE AND IRON-DEPENDENT OXYGENASE DOMAIN-CONTAINING PROTEIN 2"/>
    <property type="match status" value="1"/>
</dbReference>
<evidence type="ECO:0000256" key="1">
    <source>
        <dbReference type="PROSITE-ProRule" id="PRU00708"/>
    </source>
</evidence>
<sequence>EEDEDEGVEFGTLSDKFSSRKFYHKTTSRFQNLKLQEEGEEEPERKLRRGPKNTPYWYFLKCKALIRDDKVCSPLSAYWAFNGIDESNYTVLIGGCGRVGYVKKAFRLYNDMKKRGLTPTEATYTALFNACAESPWKDSGLQSALKLRQQLKSKNEELNLITYHALLKVCALCSDLRMCFDVLKEIVQKGHIPTAETFSFLLMSCIKDSENGFRYALQVWKQMTKLGIKANSHTYNLMLRAARDCGIGDPVVASELLLRPTHENSSQLRLAPGRQKEKVKNQKKGSESAAAVQLDVEAMEKQLFWESSVQPEELIRQQNKDVNRAETEPAALDSPSVACSRTGALMRRGQNEMEQEQARLNQKQRFCNLPNLLDARMPDAAVVSLGTVATPSNRLALMGDVEGFLSKMKEDNAEPNIKTFTLLAELVEPQSPSESSLLALLDEHKVKVDVTFFNTLIRKKSKQGDLEGAKSMLPALVKRGLSPNLQTFCNLAIACHREKDGLQLLADLKRSGVTPNKYIYSTLIAAAVRQLDYSYLTEILRDMRNNQVPPNEVIIRQLEFAAQYPPKFDRYKSKNTYLEKIDGFRGYYYRWLKVMAGEETPHPWEKYRTAKRAADDNKEE</sequence>
<evidence type="ECO:0008006" key="5">
    <source>
        <dbReference type="Google" id="ProtNLM"/>
    </source>
</evidence>
<dbReference type="EMBL" id="KL410807">
    <property type="protein sequence ID" value="KFQ99878.1"/>
    <property type="molecule type" value="Genomic_DNA"/>
</dbReference>
<name>A0A091V9V2_NIPNI</name>
<evidence type="ECO:0000313" key="4">
    <source>
        <dbReference type="Proteomes" id="UP000053283"/>
    </source>
</evidence>
<feature type="region of interest" description="Disordered" evidence="2">
    <location>
        <begin position="263"/>
        <end position="286"/>
    </location>
</feature>
<dbReference type="InterPro" id="IPR002885">
    <property type="entry name" value="PPR_rpt"/>
</dbReference>
<proteinExistence type="predicted"/>